<keyword evidence="2" id="KW-1185">Reference proteome</keyword>
<reference evidence="1 2" key="1">
    <citation type="submission" date="2018-10" db="EMBL/GenBank/DDBJ databases">
        <title>Phylogenomics of Brevibacillus.</title>
        <authorList>
            <person name="Dunlap C."/>
        </authorList>
    </citation>
    <scope>NUCLEOTIDE SEQUENCE [LARGE SCALE GENOMIC DNA]</scope>
    <source>
        <strain evidence="1 2">JCM 15774</strain>
    </source>
</reference>
<sequence>MRRKLLTVCTMFWEDFLGMVPDLVLNTIAASSFTPRIIRWLIYNAYGIKAEAISIYPGCYIKTKKLRVGGGAFINRGCFFDNVSEVVLEENCSVGMEVMFCTSTHHVGSEEKRASPQTIGLPIKVGKGTWIGTRAVILPGVTIGSGCIIAAGSVVTKDCKENGLYAGAPAKRVKDLPITNGADARSKELSSVHLKRGSLSIAENNVGNSAISLSNSSES</sequence>
<dbReference type="Pfam" id="PF00132">
    <property type="entry name" value="Hexapep"/>
    <property type="match status" value="1"/>
</dbReference>
<keyword evidence="1" id="KW-0012">Acyltransferase</keyword>
<dbReference type="Proteomes" id="UP000269573">
    <property type="component" value="Unassembled WGS sequence"/>
</dbReference>
<dbReference type="InterPro" id="IPR051159">
    <property type="entry name" value="Hexapeptide_acetyltransf"/>
</dbReference>
<name>A0A3M8DEF7_9BACL</name>
<dbReference type="PANTHER" id="PTHR23416:SF54">
    <property type="entry name" value="ACETYLTRANSFERASE, CYSE_LACA_LPXA_NODL FAMILY (AFU_ORTHOLOGUE AFUA_2G08430)-RELATED"/>
    <property type="match status" value="1"/>
</dbReference>
<dbReference type="CDD" id="cd04647">
    <property type="entry name" value="LbH_MAT_like"/>
    <property type="match status" value="1"/>
</dbReference>
<dbReference type="InterPro" id="IPR011004">
    <property type="entry name" value="Trimer_LpxA-like_sf"/>
</dbReference>
<proteinExistence type="predicted"/>
<accession>A0A3M8DEF7</accession>
<gene>
    <name evidence="1" type="ORF">EDM59_10100</name>
</gene>
<dbReference type="Gene3D" id="2.160.10.10">
    <property type="entry name" value="Hexapeptide repeat proteins"/>
    <property type="match status" value="1"/>
</dbReference>
<organism evidence="1 2">
    <name type="scientific">Brevibacillus nitrificans</name>
    <dbReference type="NCBI Taxonomy" id="651560"/>
    <lineage>
        <taxon>Bacteria</taxon>
        <taxon>Bacillati</taxon>
        <taxon>Bacillota</taxon>
        <taxon>Bacilli</taxon>
        <taxon>Bacillales</taxon>
        <taxon>Paenibacillaceae</taxon>
        <taxon>Brevibacillus</taxon>
    </lineage>
</organism>
<dbReference type="PANTHER" id="PTHR23416">
    <property type="entry name" value="SIALIC ACID SYNTHASE-RELATED"/>
    <property type="match status" value="1"/>
</dbReference>
<dbReference type="SUPFAM" id="SSF51161">
    <property type="entry name" value="Trimeric LpxA-like enzymes"/>
    <property type="match status" value="1"/>
</dbReference>
<dbReference type="AlphaFoldDB" id="A0A3M8DEF7"/>
<keyword evidence="1" id="KW-0808">Transferase</keyword>
<evidence type="ECO:0000313" key="2">
    <source>
        <dbReference type="Proteomes" id="UP000269573"/>
    </source>
</evidence>
<dbReference type="EMBL" id="RHHU01000005">
    <property type="protein sequence ID" value="RNB86530.1"/>
    <property type="molecule type" value="Genomic_DNA"/>
</dbReference>
<protein>
    <submittedName>
        <fullName evidence="1">Acyltransferase</fullName>
    </submittedName>
</protein>
<dbReference type="InterPro" id="IPR001451">
    <property type="entry name" value="Hexapep"/>
</dbReference>
<evidence type="ECO:0000313" key="1">
    <source>
        <dbReference type="EMBL" id="RNB86530.1"/>
    </source>
</evidence>
<dbReference type="GO" id="GO:0008374">
    <property type="term" value="F:O-acyltransferase activity"/>
    <property type="evidence" value="ECO:0007669"/>
    <property type="project" value="TreeGrafter"/>
</dbReference>
<comment type="caution">
    <text evidence="1">The sequence shown here is derived from an EMBL/GenBank/DDBJ whole genome shotgun (WGS) entry which is preliminary data.</text>
</comment>